<dbReference type="InterPro" id="IPR016167">
    <property type="entry name" value="FAD-bd_PCMH_sub1"/>
</dbReference>
<dbReference type="InterPro" id="IPR009051">
    <property type="entry name" value="Helical_ferredxn"/>
</dbReference>
<sequence length="993" mass="110904">MDPYIKQQFLSEVKQAIPERQIYTDSLRTYAWGTDASFYRMTPQVVVRTKNEQEVQAAFKACKKYAIPFTLRAAGTSLSGQSCTDSVLIVAGKGWEQFHLDDDKNAITLQPGITGGRVNKILKPYGRVFPPDPASVGSAMVGGIVVNNASGMNCGVHANSDHMLLSARLILTDGTILDTGDEQSREAFRKSHPEFIKKIETLRDEVRKDADLTARIRYKYSIKNVTGLNIRPLVDYDDPFDIIAHSIVGSEGTLAFLSGVRIRTLHEYPYRASAMVYFQTMEESCKAIVALKQLKADEDDMAMTYENLKVKSAEMLDYLSLQSVDDPVYLNYKKDVDAGRIDGVAKGDYHNLTAVLTETKALTPEGLKANIQEVMDTLSRFKLYGEPAFTDDPKVYGKYWSIRSGIFPAVGGQRPVGSSCLIEDVAFHIQDLPHATVDLQQLIARHGYKDACIYGHAFEGNYHFILNQSFATKEEVERYRSMMEDVVKLVVGKYDGSLKAEHGTGRNMAPFVKYEWGEKAYGVMKQLKRIFDPDNILNPGVIFNDDPDCFIEHLKPLPVLHYDLKLRQEEGDNHLAASTMDEMWQGAEKANRCIECGFCEINCLSCGFTLSSRMRIASQREMLRLRQTGEDPKRLAEMEKAYRYLGEQTCATDGLCATSCPMKINTGDLTHLLRQLFMDQHPEQRAIGQIGANHLGAMKDVVRGALTAASLGRNVLGTATMKKVCGGLHQLGIPQWSTAMPGAIRNPSQAMLNQQPSELKVVYLPSCINQTMGLTKGAPVKRPLVKETCALLHKAGYEVIFPKNMKNLCCGQIWESKGMTDIADRKTAETEQALFEASEGGRWPVLCDQSPCLHRLKKMVTRVKLYEPAEFILTFLKDRLTFHPTHRSVAIHLTCSTREMGLSDTMLKVARMCTDNVFVPEGIGCCGFAGDRGFSRPELNDWALRSLHGQIAEHHIERGYSNSRTCEIGLEAHAGIPYMSIVYLVNECTEPRS</sequence>
<dbReference type="GO" id="GO:1903457">
    <property type="term" value="P:lactate catabolic process"/>
    <property type="evidence" value="ECO:0007669"/>
    <property type="project" value="TreeGrafter"/>
</dbReference>
<evidence type="ECO:0000256" key="2">
    <source>
        <dbReference type="ARBA" id="ARBA00008000"/>
    </source>
</evidence>
<comment type="cofactor">
    <cofactor evidence="1">
        <name>FAD</name>
        <dbReference type="ChEBI" id="CHEBI:57692"/>
    </cofactor>
</comment>
<feature type="domain" description="FAD-binding PCMH-type" evidence="8">
    <location>
        <begin position="39"/>
        <end position="267"/>
    </location>
</feature>
<gene>
    <name evidence="9" type="ORF">FYJ73_07295</name>
</gene>
<dbReference type="InterPro" id="IPR016166">
    <property type="entry name" value="FAD-bd_PCMH"/>
</dbReference>
<comment type="caution">
    <text evidence="9">The sequence shown here is derived from an EMBL/GenBank/DDBJ whole genome shotgun (WGS) entry which is preliminary data.</text>
</comment>
<dbReference type="Pfam" id="PF01565">
    <property type="entry name" value="FAD_binding_4"/>
    <property type="match status" value="1"/>
</dbReference>
<dbReference type="PANTHER" id="PTHR11748:SF111">
    <property type="entry name" value="D-LACTATE DEHYDROGENASE, MITOCHONDRIAL-RELATED"/>
    <property type="match status" value="1"/>
</dbReference>
<dbReference type="InterPro" id="IPR016169">
    <property type="entry name" value="FAD-bd_PCMH_sub2"/>
</dbReference>
<keyword evidence="5" id="KW-0809">Transit peptide</keyword>
<keyword evidence="10" id="KW-1185">Reference proteome</keyword>
<keyword evidence="4" id="KW-0274">FAD</keyword>
<dbReference type="Gene3D" id="3.30.70.2740">
    <property type="match status" value="1"/>
</dbReference>
<evidence type="ECO:0000256" key="5">
    <source>
        <dbReference type="ARBA" id="ARBA00022946"/>
    </source>
</evidence>
<dbReference type="InterPro" id="IPR004113">
    <property type="entry name" value="FAD-bd_oxidored_4_C"/>
</dbReference>
<dbReference type="Proteomes" id="UP000438914">
    <property type="component" value="Unassembled WGS sequence"/>
</dbReference>
<evidence type="ECO:0000256" key="4">
    <source>
        <dbReference type="ARBA" id="ARBA00022827"/>
    </source>
</evidence>
<dbReference type="EMBL" id="VUNG01000015">
    <property type="protein sequence ID" value="MST84475.1"/>
    <property type="molecule type" value="Genomic_DNA"/>
</dbReference>
<dbReference type="Gene3D" id="3.30.43.10">
    <property type="entry name" value="Uridine Diphospho-n-acetylenolpyruvylglucosamine Reductase, domain 2"/>
    <property type="match status" value="1"/>
</dbReference>
<evidence type="ECO:0000256" key="3">
    <source>
        <dbReference type="ARBA" id="ARBA00022630"/>
    </source>
</evidence>
<comment type="similarity">
    <text evidence="2">Belongs to the FAD-binding oxidoreductase/transferase type 4 family.</text>
</comment>
<dbReference type="GO" id="GO:0004458">
    <property type="term" value="F:D-lactate dehydrogenase (cytochrome) activity"/>
    <property type="evidence" value="ECO:0007669"/>
    <property type="project" value="UniProtKB-EC"/>
</dbReference>
<keyword evidence="3" id="KW-0285">Flavoprotein</keyword>
<dbReference type="AlphaFoldDB" id="A0A7K0KG84"/>
<dbReference type="InterPro" id="IPR036318">
    <property type="entry name" value="FAD-bd_PCMH-like_sf"/>
</dbReference>
<dbReference type="Gene3D" id="3.30.465.10">
    <property type="match status" value="1"/>
</dbReference>
<protein>
    <recommendedName>
        <fullName evidence="7">D-lactate dehydrogenase (cytochrome)</fullName>
        <ecNumber evidence="7">1.1.2.4</ecNumber>
    </recommendedName>
</protein>
<dbReference type="SUPFAM" id="SSF56176">
    <property type="entry name" value="FAD-binding/transporter-associated domain-like"/>
    <property type="match status" value="1"/>
</dbReference>
<dbReference type="Pfam" id="PF02913">
    <property type="entry name" value="FAD-oxidase_C"/>
    <property type="match status" value="1"/>
</dbReference>
<dbReference type="Gene3D" id="1.10.45.10">
    <property type="entry name" value="Vanillyl-alcohol Oxidase, Chain A, domain 4"/>
    <property type="match status" value="1"/>
</dbReference>
<accession>A0A7K0KG84</accession>
<dbReference type="InterPro" id="IPR006094">
    <property type="entry name" value="Oxid_FAD_bind_N"/>
</dbReference>
<dbReference type="InterPro" id="IPR016171">
    <property type="entry name" value="Vanillyl_alc_oxidase_C-sub2"/>
</dbReference>
<dbReference type="EC" id="1.1.2.4" evidence="7"/>
<dbReference type="SUPFAM" id="SSF55103">
    <property type="entry name" value="FAD-linked oxidases, C-terminal domain"/>
    <property type="match status" value="1"/>
</dbReference>
<dbReference type="InterPro" id="IPR016164">
    <property type="entry name" value="FAD-linked_Oxase-like_C"/>
</dbReference>
<dbReference type="GO" id="GO:0051536">
    <property type="term" value="F:iron-sulfur cluster binding"/>
    <property type="evidence" value="ECO:0007669"/>
    <property type="project" value="InterPro"/>
</dbReference>
<evidence type="ECO:0000256" key="7">
    <source>
        <dbReference type="ARBA" id="ARBA00038897"/>
    </source>
</evidence>
<dbReference type="SUPFAM" id="SSF46548">
    <property type="entry name" value="alpha-helical ferredoxin"/>
    <property type="match status" value="1"/>
</dbReference>
<dbReference type="RefSeq" id="WP_154534090.1">
    <property type="nucleotide sequence ID" value="NZ_VUNG01000015.1"/>
</dbReference>
<dbReference type="GO" id="GO:0008720">
    <property type="term" value="F:D-lactate dehydrogenase (NAD+) activity"/>
    <property type="evidence" value="ECO:0007669"/>
    <property type="project" value="TreeGrafter"/>
</dbReference>
<dbReference type="PROSITE" id="PS51387">
    <property type="entry name" value="FAD_PCMH"/>
    <property type="match status" value="1"/>
</dbReference>
<keyword evidence="6" id="KW-0560">Oxidoreductase</keyword>
<proteinExistence type="inferred from homology"/>
<organism evidence="9 10">
    <name type="scientific">Hallella mizrahii</name>
    <dbReference type="NCBI Taxonomy" id="2606637"/>
    <lineage>
        <taxon>Bacteria</taxon>
        <taxon>Pseudomonadati</taxon>
        <taxon>Bacteroidota</taxon>
        <taxon>Bacteroidia</taxon>
        <taxon>Bacteroidales</taxon>
        <taxon>Prevotellaceae</taxon>
        <taxon>Hallella</taxon>
    </lineage>
</organism>
<name>A0A7K0KG84_9BACT</name>
<evidence type="ECO:0000256" key="6">
    <source>
        <dbReference type="ARBA" id="ARBA00023002"/>
    </source>
</evidence>
<evidence type="ECO:0000313" key="9">
    <source>
        <dbReference type="EMBL" id="MST84475.1"/>
    </source>
</evidence>
<dbReference type="PANTHER" id="PTHR11748">
    <property type="entry name" value="D-LACTATE DEHYDROGENASE"/>
    <property type="match status" value="1"/>
</dbReference>
<dbReference type="GO" id="GO:0071949">
    <property type="term" value="F:FAD binding"/>
    <property type="evidence" value="ECO:0007669"/>
    <property type="project" value="InterPro"/>
</dbReference>
<evidence type="ECO:0000256" key="1">
    <source>
        <dbReference type="ARBA" id="ARBA00001974"/>
    </source>
</evidence>
<dbReference type="Gene3D" id="1.10.1060.10">
    <property type="entry name" value="Alpha-helical ferredoxin"/>
    <property type="match status" value="1"/>
</dbReference>
<dbReference type="FunFam" id="1.10.45.10:FF:000001">
    <property type="entry name" value="D-lactate dehydrogenase mitochondrial"/>
    <property type="match status" value="1"/>
</dbReference>
<evidence type="ECO:0000259" key="8">
    <source>
        <dbReference type="PROSITE" id="PS51387"/>
    </source>
</evidence>
<reference evidence="9 10" key="1">
    <citation type="submission" date="2019-08" db="EMBL/GenBank/DDBJ databases">
        <title>In-depth cultivation of the pig gut microbiome towards novel bacterial diversity and tailored functional studies.</title>
        <authorList>
            <person name="Wylensek D."/>
            <person name="Hitch T.C.A."/>
            <person name="Clavel T."/>
        </authorList>
    </citation>
    <scope>NUCLEOTIDE SEQUENCE [LARGE SCALE GENOMIC DNA]</scope>
    <source>
        <strain evidence="9 10">LKV-178-WT-2A</strain>
    </source>
</reference>
<evidence type="ECO:0000313" key="10">
    <source>
        <dbReference type="Proteomes" id="UP000438914"/>
    </source>
</evidence>